<feature type="domain" description="Transcription regulator PadR N-terminal" evidence="2">
    <location>
        <begin position="68"/>
        <end position="135"/>
    </location>
</feature>
<dbReference type="Gene3D" id="1.10.10.10">
    <property type="entry name" value="Winged helix-like DNA-binding domain superfamily/Winged helix DNA-binding domain"/>
    <property type="match status" value="1"/>
</dbReference>
<evidence type="ECO:0000256" key="1">
    <source>
        <dbReference type="SAM" id="MobiDB-lite"/>
    </source>
</evidence>
<sequence>MSTTTVVVPNREGTIMHRTEHRPAGRPGHPHRSRRGGPRDFEWELGPGRTGRGGRRGRKGGDVRAAALLLLAEAPAHGYSLIQQIAARSDGAWSPTPGSIYPVLQQLEDEGLIEFERVEGRKTASLTDTGAAYVEENRDALGEPWDAEQLGRGIPAESAALNTALRSLMSAARHVMTDGSPAHRAQAAAIVADARRRLYGLLADDES</sequence>
<dbReference type="Pfam" id="PF03551">
    <property type="entry name" value="PadR"/>
    <property type="match status" value="1"/>
</dbReference>
<dbReference type="InterPro" id="IPR036388">
    <property type="entry name" value="WH-like_DNA-bd_sf"/>
</dbReference>
<gene>
    <name evidence="3" type="ORF">IBG24_09880</name>
</gene>
<dbReference type="PANTHER" id="PTHR43252">
    <property type="entry name" value="TRANSCRIPTIONAL REGULATOR YQJI"/>
    <property type="match status" value="1"/>
</dbReference>
<reference evidence="3" key="1">
    <citation type="submission" date="2020-09" db="EMBL/GenBank/DDBJ databases">
        <title>Novel species in genus Aeromicrobium.</title>
        <authorList>
            <person name="Zhang G."/>
        </authorList>
    </citation>
    <scope>NUCLEOTIDE SEQUENCE</scope>
    <source>
        <strain evidence="3">Zg-636</strain>
    </source>
</reference>
<accession>A0A8I0EW56</accession>
<dbReference type="AlphaFoldDB" id="A0A8I0EW56"/>
<organism evidence="3 4">
    <name type="scientific">Aeromicrobium senzhongii</name>
    <dbReference type="NCBI Taxonomy" id="2663859"/>
    <lineage>
        <taxon>Bacteria</taxon>
        <taxon>Bacillati</taxon>
        <taxon>Actinomycetota</taxon>
        <taxon>Actinomycetes</taxon>
        <taxon>Propionibacteriales</taxon>
        <taxon>Nocardioidaceae</taxon>
        <taxon>Aeromicrobium</taxon>
    </lineage>
</organism>
<dbReference type="RefSeq" id="WP_187769433.1">
    <property type="nucleotide sequence ID" value="NZ_JACTVM010000002.1"/>
</dbReference>
<dbReference type="InterPro" id="IPR005149">
    <property type="entry name" value="Tscrpt_reg_PadR_N"/>
</dbReference>
<name>A0A8I0EW56_9ACTN</name>
<feature type="region of interest" description="Disordered" evidence="1">
    <location>
        <begin position="17"/>
        <end position="59"/>
    </location>
</feature>
<comment type="caution">
    <text evidence="3">The sequence shown here is derived from an EMBL/GenBank/DDBJ whole genome shotgun (WGS) entry which is preliminary data.</text>
</comment>
<proteinExistence type="predicted"/>
<dbReference type="PANTHER" id="PTHR43252:SF2">
    <property type="entry name" value="TRANSCRIPTION REGULATOR, PADR-LIKE FAMILY"/>
    <property type="match status" value="1"/>
</dbReference>
<protein>
    <submittedName>
        <fullName evidence="3">PadR family transcriptional regulator</fullName>
    </submittedName>
</protein>
<dbReference type="EMBL" id="JACTVM010000002">
    <property type="protein sequence ID" value="MBC9226624.1"/>
    <property type="molecule type" value="Genomic_DNA"/>
</dbReference>
<dbReference type="SUPFAM" id="SSF46785">
    <property type="entry name" value="Winged helix' DNA-binding domain"/>
    <property type="match status" value="1"/>
</dbReference>
<evidence type="ECO:0000313" key="3">
    <source>
        <dbReference type="EMBL" id="MBC9226624.1"/>
    </source>
</evidence>
<evidence type="ECO:0000259" key="2">
    <source>
        <dbReference type="Pfam" id="PF03551"/>
    </source>
</evidence>
<dbReference type="InterPro" id="IPR036390">
    <property type="entry name" value="WH_DNA-bd_sf"/>
</dbReference>
<evidence type="ECO:0000313" key="4">
    <source>
        <dbReference type="Proteomes" id="UP000620591"/>
    </source>
</evidence>
<dbReference type="Proteomes" id="UP000620591">
    <property type="component" value="Unassembled WGS sequence"/>
</dbReference>